<sequence length="333" mass="37175">MWKKIFLIFFIIFIPAVSSSGCSSFNKDKPSGNKNIVIAVSVIGETHDWPVGVSWYAEEEVKDIAAENGWSYEFKVAADANEQSGQIINLINKKVSCIIMLPMDGASLKTAAMAVQDAGIPLVIFDREIPDFAPSATVKGDNAGIGIQTADIFNGMFPDGTKVLEVMGDTSTVPQQRTDGYDETIHDNFTKEQVGYTGWRRDDSRKLFEDWVDKHSQAEIDRVGAIFTHDDEIALGILDALDSYKADKNFPKTFDRLKAIAGSAGSQEMYRRIKSEEKYTIFSLTYSPKMVKKAIRVGESIIKGEEYEEMTIIPTEEVTKRNVDKYIDVNSPY</sequence>
<dbReference type="PROSITE" id="PS51257">
    <property type="entry name" value="PROKAR_LIPOPROTEIN"/>
    <property type="match status" value="1"/>
</dbReference>
<dbReference type="PANTHER" id="PTHR46847:SF1">
    <property type="entry name" value="D-ALLOSE-BINDING PERIPLASMIC PROTEIN-RELATED"/>
    <property type="match status" value="1"/>
</dbReference>
<gene>
    <name evidence="6" type="ORF">CTER_0266</name>
</gene>
<dbReference type="Proteomes" id="UP000014155">
    <property type="component" value="Unassembled WGS sequence"/>
</dbReference>
<evidence type="ECO:0000256" key="3">
    <source>
        <dbReference type="ARBA" id="ARBA00022729"/>
    </source>
</evidence>
<accession>S0FTT1</accession>
<keyword evidence="6" id="KW-0762">Sugar transport</keyword>
<evidence type="ECO:0000256" key="1">
    <source>
        <dbReference type="ARBA" id="ARBA00004196"/>
    </source>
</evidence>
<dbReference type="GO" id="GO:0030313">
    <property type="term" value="C:cell envelope"/>
    <property type="evidence" value="ECO:0007669"/>
    <property type="project" value="UniProtKB-SubCell"/>
</dbReference>
<dbReference type="Pfam" id="PF13407">
    <property type="entry name" value="Peripla_BP_4"/>
    <property type="match status" value="1"/>
</dbReference>
<dbReference type="SUPFAM" id="SSF53822">
    <property type="entry name" value="Periplasmic binding protein-like I"/>
    <property type="match status" value="1"/>
</dbReference>
<comment type="similarity">
    <text evidence="2">Belongs to the bacterial solute-binding protein 2 family.</text>
</comment>
<evidence type="ECO:0000313" key="7">
    <source>
        <dbReference type="Proteomes" id="UP000014155"/>
    </source>
</evidence>
<feature type="signal peptide" evidence="4">
    <location>
        <begin position="1"/>
        <end position="19"/>
    </location>
</feature>
<dbReference type="PANTHER" id="PTHR46847">
    <property type="entry name" value="D-ALLOSE-BINDING PERIPLASMIC PROTEIN-RELATED"/>
    <property type="match status" value="1"/>
</dbReference>
<protein>
    <submittedName>
        <fullName evidence="6">ABC-type sugar transport system, periplasmic component</fullName>
    </submittedName>
</protein>
<keyword evidence="3 4" id="KW-0732">Signal</keyword>
<name>S0FTT1_RUMCE</name>
<reference evidence="6 7" key="1">
    <citation type="journal article" date="2013" name="Genome Announc.">
        <title>Draft Genome Sequence of the Cellulolytic, Mesophilic, Anaerobic Bacterium Clostridium termitidis Strain CT1112 (DSM 5398).</title>
        <authorList>
            <person name="Lal S."/>
            <person name="Ramachandran U."/>
            <person name="Zhang X."/>
            <person name="Munir R."/>
            <person name="Sparling R."/>
            <person name="Levin D.B."/>
        </authorList>
    </citation>
    <scope>NUCLEOTIDE SEQUENCE [LARGE SCALE GENOMIC DNA]</scope>
    <source>
        <strain evidence="6 7">CT1112</strain>
    </source>
</reference>
<evidence type="ECO:0000259" key="5">
    <source>
        <dbReference type="Pfam" id="PF13407"/>
    </source>
</evidence>
<dbReference type="EMBL" id="AORV01000015">
    <property type="protein sequence ID" value="EMS73741.1"/>
    <property type="molecule type" value="Genomic_DNA"/>
</dbReference>
<evidence type="ECO:0000256" key="4">
    <source>
        <dbReference type="SAM" id="SignalP"/>
    </source>
</evidence>
<feature type="domain" description="Periplasmic binding protein" evidence="5">
    <location>
        <begin position="38"/>
        <end position="306"/>
    </location>
</feature>
<evidence type="ECO:0000313" key="6">
    <source>
        <dbReference type="EMBL" id="EMS73741.1"/>
    </source>
</evidence>
<keyword evidence="7" id="KW-1185">Reference proteome</keyword>
<dbReference type="InterPro" id="IPR025997">
    <property type="entry name" value="SBP_2_dom"/>
</dbReference>
<dbReference type="AlphaFoldDB" id="S0FTT1"/>
<dbReference type="GO" id="GO:0030246">
    <property type="term" value="F:carbohydrate binding"/>
    <property type="evidence" value="ECO:0007669"/>
    <property type="project" value="UniProtKB-ARBA"/>
</dbReference>
<comment type="caution">
    <text evidence="6">The sequence shown here is derived from an EMBL/GenBank/DDBJ whole genome shotgun (WGS) entry which is preliminary data.</text>
</comment>
<dbReference type="Gene3D" id="3.40.50.2300">
    <property type="match status" value="2"/>
</dbReference>
<proteinExistence type="inferred from homology"/>
<comment type="subcellular location">
    <subcellularLocation>
        <location evidence="1">Cell envelope</location>
    </subcellularLocation>
</comment>
<dbReference type="PATRIC" id="fig|1195236.3.peg.572"/>
<organism evidence="6 7">
    <name type="scientific">Ruminiclostridium cellobioparum subsp. termitidis CT1112</name>
    <dbReference type="NCBI Taxonomy" id="1195236"/>
    <lineage>
        <taxon>Bacteria</taxon>
        <taxon>Bacillati</taxon>
        <taxon>Bacillota</taxon>
        <taxon>Clostridia</taxon>
        <taxon>Eubacteriales</taxon>
        <taxon>Oscillospiraceae</taxon>
        <taxon>Ruminiclostridium</taxon>
    </lineage>
</organism>
<dbReference type="InterPro" id="IPR028082">
    <property type="entry name" value="Peripla_BP_I"/>
</dbReference>
<evidence type="ECO:0000256" key="2">
    <source>
        <dbReference type="ARBA" id="ARBA00007639"/>
    </source>
</evidence>
<dbReference type="eggNOG" id="COG1879">
    <property type="taxonomic scope" value="Bacteria"/>
</dbReference>
<feature type="chain" id="PRO_5038937078" evidence="4">
    <location>
        <begin position="20"/>
        <end position="333"/>
    </location>
</feature>
<keyword evidence="6" id="KW-0813">Transport</keyword>
<dbReference type="RefSeq" id="WP_004623532.1">
    <property type="nucleotide sequence ID" value="NZ_AORV01000015.1"/>
</dbReference>
<dbReference type="STRING" id="1195236.CTER_0266"/>